<evidence type="ECO:0000313" key="2">
    <source>
        <dbReference type="EMBL" id="MDF1586037.1"/>
    </source>
</evidence>
<gene>
    <name evidence="2" type="ORF">PZ740_06530</name>
</gene>
<keyword evidence="3" id="KW-1185">Reference proteome</keyword>
<sequence length="448" mass="49159">MTSSATTKRNSRRQLLLGGIALATPFLWRPREAFACHEYVSPVDGQSGCGAYRRDRDNGSYQDGSSSSGSSGSSSGGNALPAEPSCPPASDVAGGDASRPYLGRQIGCHIYGGGVGNNRFSAYHAYRFRCEYGGNIKSMRWWNRFDWRRPGYHTGNGGRLSIEIHSDSGGNPSGQVLTSTEVIVGPANIDRFPEIAFRQQARLSQGTVYHIVFRQHAPDEGTVSINDVHCFAEPQPRTGYDYWKDSLASMVYGNGRWRVLTEQIPIFELYYTDGTVRGQSWMNGGRSGTSLIEGSSIACQEFRPDGSRSVASISLCAFHKSGSGDLQVQLRDDRGSVLDQAGMACSQLAQIGGDYRGQGNIRWATVALPRRPTISAGRSYSVWLSAPWGTQFGAITAQKGTIWGFRDPKLSTVGYAWRSDNNGASWSWWRVDDIYDREQSLPMMLDFA</sequence>
<reference evidence="2 3" key="1">
    <citation type="submission" date="2023-03" db="EMBL/GenBank/DDBJ databases">
        <title>YIM 152171 draft genome.</title>
        <authorList>
            <person name="Yang Z."/>
        </authorList>
    </citation>
    <scope>NUCLEOTIDE SEQUENCE [LARGE SCALE GENOMIC DNA]</scope>
    <source>
        <strain evidence="2 3">YIM 152171</strain>
    </source>
</reference>
<feature type="compositionally biased region" description="Low complexity" evidence="1">
    <location>
        <begin position="64"/>
        <end position="77"/>
    </location>
</feature>
<dbReference type="RefSeq" id="WP_327788457.1">
    <property type="nucleotide sequence ID" value="NZ_JARGEQ010000059.1"/>
</dbReference>
<organism evidence="2 3">
    <name type="scientific">Marinimicrococcus flavescens</name>
    <dbReference type="NCBI Taxonomy" id="3031815"/>
    <lineage>
        <taxon>Bacteria</taxon>
        <taxon>Pseudomonadati</taxon>
        <taxon>Pseudomonadota</taxon>
        <taxon>Alphaproteobacteria</taxon>
        <taxon>Geminicoccales</taxon>
        <taxon>Geminicoccaceae</taxon>
        <taxon>Marinimicrococcus</taxon>
    </lineage>
</organism>
<protein>
    <submittedName>
        <fullName evidence="2">Uncharacterized protein</fullName>
    </submittedName>
</protein>
<feature type="region of interest" description="Disordered" evidence="1">
    <location>
        <begin position="51"/>
        <end position="94"/>
    </location>
</feature>
<evidence type="ECO:0000313" key="3">
    <source>
        <dbReference type="Proteomes" id="UP001301140"/>
    </source>
</evidence>
<dbReference type="AlphaFoldDB" id="A0AAP3V2Y5"/>
<comment type="caution">
    <text evidence="2">The sequence shown here is derived from an EMBL/GenBank/DDBJ whole genome shotgun (WGS) entry which is preliminary data.</text>
</comment>
<proteinExistence type="predicted"/>
<dbReference type="Proteomes" id="UP001301140">
    <property type="component" value="Unassembled WGS sequence"/>
</dbReference>
<accession>A0AAP3V2Y5</accession>
<name>A0AAP3V2Y5_9PROT</name>
<evidence type="ECO:0000256" key="1">
    <source>
        <dbReference type="SAM" id="MobiDB-lite"/>
    </source>
</evidence>
<dbReference type="EMBL" id="JARGEQ010000059">
    <property type="protein sequence ID" value="MDF1586037.1"/>
    <property type="molecule type" value="Genomic_DNA"/>
</dbReference>